<evidence type="ECO:0000313" key="3">
    <source>
        <dbReference type="Proteomes" id="UP001174908"/>
    </source>
</evidence>
<evidence type="ECO:0008006" key="4">
    <source>
        <dbReference type="Google" id="ProtNLM"/>
    </source>
</evidence>
<comment type="caution">
    <text evidence="2">The sequence shown here is derived from an EMBL/GenBank/DDBJ whole genome shotgun (WGS) entry which is preliminary data.</text>
</comment>
<feature type="transmembrane region" description="Helical" evidence="1">
    <location>
        <begin position="177"/>
        <end position="203"/>
    </location>
</feature>
<dbReference type="RefSeq" id="WP_286661025.1">
    <property type="nucleotide sequence ID" value="NZ_JASZYV010000003.1"/>
</dbReference>
<evidence type="ECO:0000313" key="2">
    <source>
        <dbReference type="EMBL" id="MDM0045922.1"/>
    </source>
</evidence>
<name>A0ABT7NDC9_9BURK</name>
<feature type="transmembrane region" description="Helical" evidence="1">
    <location>
        <begin position="264"/>
        <end position="290"/>
    </location>
</feature>
<organism evidence="2 3">
    <name type="scientific">Variovorax dokdonensis</name>
    <dbReference type="NCBI Taxonomy" id="344883"/>
    <lineage>
        <taxon>Bacteria</taxon>
        <taxon>Pseudomonadati</taxon>
        <taxon>Pseudomonadota</taxon>
        <taxon>Betaproteobacteria</taxon>
        <taxon>Burkholderiales</taxon>
        <taxon>Comamonadaceae</taxon>
        <taxon>Variovorax</taxon>
    </lineage>
</organism>
<keyword evidence="1" id="KW-0472">Membrane</keyword>
<evidence type="ECO:0000256" key="1">
    <source>
        <dbReference type="SAM" id="Phobius"/>
    </source>
</evidence>
<feature type="transmembrane region" description="Helical" evidence="1">
    <location>
        <begin position="302"/>
        <end position="319"/>
    </location>
</feature>
<feature type="transmembrane region" description="Helical" evidence="1">
    <location>
        <begin position="355"/>
        <end position="376"/>
    </location>
</feature>
<keyword evidence="1" id="KW-0812">Transmembrane</keyword>
<feature type="transmembrane region" description="Helical" evidence="1">
    <location>
        <begin position="325"/>
        <end position="343"/>
    </location>
</feature>
<protein>
    <recommendedName>
        <fullName evidence="4">Glycosyltransferase RgtA/B/C/D-like domain-containing protein</fullName>
    </recommendedName>
</protein>
<gene>
    <name evidence="2" type="ORF">QTH91_15645</name>
</gene>
<dbReference type="Proteomes" id="UP001174908">
    <property type="component" value="Unassembled WGS sequence"/>
</dbReference>
<accession>A0ABT7NDC9</accession>
<keyword evidence="3" id="KW-1185">Reference proteome</keyword>
<feature type="transmembrane region" description="Helical" evidence="1">
    <location>
        <begin position="131"/>
        <end position="147"/>
    </location>
</feature>
<dbReference type="EMBL" id="JASZYV010000003">
    <property type="protein sequence ID" value="MDM0045922.1"/>
    <property type="molecule type" value="Genomic_DNA"/>
</dbReference>
<sequence>MLTMRNDAASVGPRLASSLALLALAVIVLVGPRLYFAGLGLPIQVGDALFFIPTALQHLLTGELSNPYMSPIQAGGGPYTWHGWLYPMALSWMGHGSGVHAVRGLLVLDTLLIALASLILAWKVSTVRAPLLLKLATIVCGCGLLVISAGRPEVMAQLLLVLWLAVVRWPMDRHSEIATAVLLALIAVAQPTIALLGGVLFAIHRTWVGTTREAVPAIAWIAASSIALALLLTALIYPWPLADLAHGLVEQARSLSRRDDGDFFMIYVGLASSPIQIVWLVLAVALGAVMYARGPAGRPASWLFYPLVVLGAFLAWRFGMRISYTAYNLWVFFPLVAYAMLVAASTERLKPFHRFFAAALVGMALVLLLAQVRTLITLDRSAQDMASLDQLVQQVEADLKAGRRVAISPNLALARFDWHTRRNVSVMPLNDIQKAGAADVVYLNQASTGKRSAPRYEGWRIDGDHYMDALQLRGIRIANTPLSYAYARYVRSGMPGAAKAPAD</sequence>
<reference evidence="2" key="1">
    <citation type="submission" date="2023-06" db="EMBL/GenBank/DDBJ databases">
        <authorList>
            <person name="Jiang Y."/>
            <person name="Liu Q."/>
        </authorList>
    </citation>
    <scope>NUCLEOTIDE SEQUENCE</scope>
    <source>
        <strain evidence="2">CGMCC 1.12089</strain>
    </source>
</reference>
<feature type="transmembrane region" description="Helical" evidence="1">
    <location>
        <begin position="215"/>
        <end position="239"/>
    </location>
</feature>
<keyword evidence="1" id="KW-1133">Transmembrane helix</keyword>
<feature type="transmembrane region" description="Helical" evidence="1">
    <location>
        <begin position="154"/>
        <end position="171"/>
    </location>
</feature>
<feature type="transmembrane region" description="Helical" evidence="1">
    <location>
        <begin position="105"/>
        <end position="125"/>
    </location>
</feature>
<proteinExistence type="predicted"/>